<comment type="cofactor">
    <cofactor evidence="1">
        <name>heme</name>
        <dbReference type="ChEBI" id="CHEBI:30413"/>
    </cofactor>
</comment>
<dbReference type="PANTHER" id="PTHR24286:SF228">
    <property type="entry name" value="C-22 STEROL DESATURASE ERG5"/>
    <property type="match status" value="1"/>
</dbReference>
<evidence type="ECO:0000256" key="6">
    <source>
        <dbReference type="ARBA" id="ARBA00023004"/>
    </source>
</evidence>
<evidence type="ECO:0000313" key="8">
    <source>
        <dbReference type="EMBL" id="CAH1452963.1"/>
    </source>
</evidence>
<accession>A0AAU9PRF1</accession>
<dbReference type="PANTHER" id="PTHR24286">
    <property type="entry name" value="CYTOCHROME P450 26"/>
    <property type="match status" value="1"/>
</dbReference>
<feature type="domain" description="EF-hand" evidence="7">
    <location>
        <begin position="439"/>
        <end position="474"/>
    </location>
</feature>
<evidence type="ECO:0000256" key="3">
    <source>
        <dbReference type="ARBA" id="ARBA00022723"/>
    </source>
</evidence>
<dbReference type="GO" id="GO:0005509">
    <property type="term" value="F:calcium ion binding"/>
    <property type="evidence" value="ECO:0007669"/>
    <property type="project" value="InterPro"/>
</dbReference>
<dbReference type="GO" id="GO:0005506">
    <property type="term" value="F:iron ion binding"/>
    <property type="evidence" value="ECO:0007669"/>
    <property type="project" value="InterPro"/>
</dbReference>
<comment type="similarity">
    <text evidence="2">Belongs to the cytochrome P450 family.</text>
</comment>
<evidence type="ECO:0000256" key="5">
    <source>
        <dbReference type="ARBA" id="ARBA00023002"/>
    </source>
</evidence>
<sequence length="485" mass="55024">MKSLSRLVLPFIGNTISLVRNPTKFWDLQSAMARSSDMGFSVNYIIGRFIVFIRSTNLSHKVFANVKPDAFHLVGHPFGKKLFGEHNLIYMMGQEHKDLRRRIAPNFTPKALSTYTQLQQDIILKHLKYWMESPESIILKHSFNNKSWIESPESYTKPFPLRLLCRDMNLETSQNVFVGPYLSGDSRKRFEVDCNFFNVGLMKLPIDLSGTALRNARLAVSRLIETLSVCAEDSKTKMKTGEDPTCLVDFWMQDTLREIVAAEEAGEQQPPPHSNTTEIGGHLFNFLFASQDASTSSLLWAVTLLDSHPKVLERVRKRPSISNEDSNGTIDNEELKRCLQKLQFQCTDQEIGDLFVSCDVDDSNGIQFNEFIVLLCLIHLLAGPSSSSQSTSTVGSPELKATFDTIIEAFLFLDKNGDGKLNKKDMIKAMNEDDPMEKSPTRITKTRFKEMDWNKDGKVSFREFLFSLIDWVGFDSTDEVPVTPS</sequence>
<feature type="domain" description="EF-hand" evidence="7">
    <location>
        <begin position="401"/>
        <end position="436"/>
    </location>
</feature>
<dbReference type="GO" id="GO:0016705">
    <property type="term" value="F:oxidoreductase activity, acting on paired donors, with incorporation or reduction of molecular oxygen"/>
    <property type="evidence" value="ECO:0007669"/>
    <property type="project" value="InterPro"/>
</dbReference>
<evidence type="ECO:0000313" key="9">
    <source>
        <dbReference type="Proteomes" id="UP001157418"/>
    </source>
</evidence>
<dbReference type="PROSITE" id="PS00018">
    <property type="entry name" value="EF_HAND_1"/>
    <property type="match status" value="1"/>
</dbReference>
<name>A0AAU9PRF1_9ASTR</name>
<dbReference type="CDD" id="cd00051">
    <property type="entry name" value="EFh"/>
    <property type="match status" value="2"/>
</dbReference>
<evidence type="ECO:0000256" key="1">
    <source>
        <dbReference type="ARBA" id="ARBA00001971"/>
    </source>
</evidence>
<reference evidence="8 9" key="1">
    <citation type="submission" date="2022-01" db="EMBL/GenBank/DDBJ databases">
        <authorList>
            <person name="Xiong W."/>
            <person name="Schranz E."/>
        </authorList>
    </citation>
    <scope>NUCLEOTIDE SEQUENCE [LARGE SCALE GENOMIC DNA]</scope>
</reference>
<keyword evidence="5" id="KW-0560">Oxidoreductase</keyword>
<dbReference type="GO" id="GO:0020037">
    <property type="term" value="F:heme binding"/>
    <property type="evidence" value="ECO:0007669"/>
    <property type="project" value="InterPro"/>
</dbReference>
<dbReference type="GO" id="GO:0016125">
    <property type="term" value="P:sterol metabolic process"/>
    <property type="evidence" value="ECO:0007669"/>
    <property type="project" value="TreeGrafter"/>
</dbReference>
<organism evidence="8 9">
    <name type="scientific">Lactuca virosa</name>
    <dbReference type="NCBI Taxonomy" id="75947"/>
    <lineage>
        <taxon>Eukaryota</taxon>
        <taxon>Viridiplantae</taxon>
        <taxon>Streptophyta</taxon>
        <taxon>Embryophyta</taxon>
        <taxon>Tracheophyta</taxon>
        <taxon>Spermatophyta</taxon>
        <taxon>Magnoliopsida</taxon>
        <taxon>eudicotyledons</taxon>
        <taxon>Gunneridae</taxon>
        <taxon>Pentapetalae</taxon>
        <taxon>asterids</taxon>
        <taxon>campanulids</taxon>
        <taxon>Asterales</taxon>
        <taxon>Asteraceae</taxon>
        <taxon>Cichorioideae</taxon>
        <taxon>Cichorieae</taxon>
        <taxon>Lactucinae</taxon>
        <taxon>Lactuca</taxon>
    </lineage>
</organism>
<dbReference type="SUPFAM" id="SSF48264">
    <property type="entry name" value="Cytochrome P450"/>
    <property type="match status" value="1"/>
</dbReference>
<dbReference type="Pfam" id="PF13833">
    <property type="entry name" value="EF-hand_8"/>
    <property type="match status" value="1"/>
</dbReference>
<keyword evidence="3" id="KW-0479">Metal-binding</keyword>
<dbReference type="InterPro" id="IPR011992">
    <property type="entry name" value="EF-hand-dom_pair"/>
</dbReference>
<dbReference type="Gene3D" id="1.10.238.10">
    <property type="entry name" value="EF-hand"/>
    <property type="match status" value="2"/>
</dbReference>
<comment type="caution">
    <text evidence="8">The sequence shown here is derived from an EMBL/GenBank/DDBJ whole genome shotgun (WGS) entry which is preliminary data.</text>
</comment>
<dbReference type="InterPro" id="IPR018247">
    <property type="entry name" value="EF_Hand_1_Ca_BS"/>
</dbReference>
<keyword evidence="6" id="KW-0408">Iron</keyword>
<dbReference type="Pfam" id="PF13499">
    <property type="entry name" value="EF-hand_7"/>
    <property type="match status" value="1"/>
</dbReference>
<evidence type="ECO:0000256" key="4">
    <source>
        <dbReference type="ARBA" id="ARBA00022837"/>
    </source>
</evidence>
<dbReference type="AlphaFoldDB" id="A0AAU9PRF1"/>
<evidence type="ECO:0000259" key="7">
    <source>
        <dbReference type="PROSITE" id="PS50222"/>
    </source>
</evidence>
<evidence type="ECO:0000256" key="2">
    <source>
        <dbReference type="ARBA" id="ARBA00010617"/>
    </source>
</evidence>
<keyword evidence="4" id="KW-0106">Calcium</keyword>
<gene>
    <name evidence="8" type="ORF">LVIROSA_LOCUS38243</name>
</gene>
<dbReference type="InterPro" id="IPR002048">
    <property type="entry name" value="EF_hand_dom"/>
</dbReference>
<dbReference type="EMBL" id="CAKMRJ010005745">
    <property type="protein sequence ID" value="CAH1452963.1"/>
    <property type="molecule type" value="Genomic_DNA"/>
</dbReference>
<proteinExistence type="inferred from homology"/>
<dbReference type="SMART" id="SM00054">
    <property type="entry name" value="EFh"/>
    <property type="match status" value="4"/>
</dbReference>
<dbReference type="GO" id="GO:0004497">
    <property type="term" value="F:monooxygenase activity"/>
    <property type="evidence" value="ECO:0007669"/>
    <property type="project" value="InterPro"/>
</dbReference>
<dbReference type="InterPro" id="IPR036396">
    <property type="entry name" value="Cyt_P450_sf"/>
</dbReference>
<dbReference type="SUPFAM" id="SSF47473">
    <property type="entry name" value="EF-hand"/>
    <property type="match status" value="1"/>
</dbReference>
<protein>
    <recommendedName>
        <fullName evidence="7">EF-hand domain-containing protein</fullName>
    </recommendedName>
</protein>
<dbReference type="Gene3D" id="1.10.630.10">
    <property type="entry name" value="Cytochrome P450"/>
    <property type="match status" value="1"/>
</dbReference>
<dbReference type="PROSITE" id="PS50222">
    <property type="entry name" value="EF_HAND_2"/>
    <property type="match status" value="2"/>
</dbReference>
<dbReference type="Proteomes" id="UP001157418">
    <property type="component" value="Unassembled WGS sequence"/>
</dbReference>
<keyword evidence="9" id="KW-1185">Reference proteome</keyword>